<dbReference type="Gene3D" id="3.30.390.30">
    <property type="match status" value="1"/>
</dbReference>
<comment type="cofactor">
    <cofactor evidence="1">
        <name>FAD</name>
        <dbReference type="ChEBI" id="CHEBI:57692"/>
    </cofactor>
</comment>
<dbReference type="AlphaFoldDB" id="A0A482WY08"/>
<dbReference type="InterPro" id="IPR036188">
    <property type="entry name" value="FAD/NAD-bd_sf"/>
</dbReference>
<dbReference type="Pfam" id="PF07992">
    <property type="entry name" value="Pyr_redox_2"/>
    <property type="match status" value="2"/>
</dbReference>
<evidence type="ECO:0000256" key="3">
    <source>
        <dbReference type="ARBA" id="ARBA00018240"/>
    </source>
</evidence>
<dbReference type="Proteomes" id="UP000291343">
    <property type="component" value="Unassembled WGS sequence"/>
</dbReference>
<dbReference type="InParanoid" id="A0A482WY08"/>
<dbReference type="SUPFAM" id="SSF51905">
    <property type="entry name" value="FAD/NAD(P)-binding domain"/>
    <property type="match status" value="1"/>
</dbReference>
<proteinExistence type="inferred from homology"/>
<evidence type="ECO:0000256" key="2">
    <source>
        <dbReference type="ARBA" id="ARBA00008147"/>
    </source>
</evidence>
<dbReference type="PRINTS" id="PR00368">
    <property type="entry name" value="FADPNR"/>
</dbReference>
<dbReference type="STRING" id="195883.A0A482WY08"/>
<evidence type="ECO:0000256" key="5">
    <source>
        <dbReference type="ARBA" id="ARBA00022827"/>
    </source>
</evidence>
<reference evidence="7 8" key="1">
    <citation type="journal article" date="2017" name="Gigascience">
        <title>Genome sequence of the small brown planthopper, Laodelphax striatellus.</title>
        <authorList>
            <person name="Zhu J."/>
            <person name="Jiang F."/>
            <person name="Wang X."/>
            <person name="Yang P."/>
            <person name="Bao Y."/>
            <person name="Zhao W."/>
            <person name="Wang W."/>
            <person name="Lu H."/>
            <person name="Wang Q."/>
            <person name="Cui N."/>
            <person name="Li J."/>
            <person name="Chen X."/>
            <person name="Luo L."/>
            <person name="Yu J."/>
            <person name="Kang L."/>
            <person name="Cui F."/>
        </authorList>
    </citation>
    <scope>NUCLEOTIDE SEQUENCE [LARGE SCALE GENOMIC DNA]</scope>
    <source>
        <strain evidence="7">Lst14</strain>
    </source>
</reference>
<dbReference type="InterPro" id="IPR023753">
    <property type="entry name" value="FAD/NAD-binding_dom"/>
</dbReference>
<evidence type="ECO:0000256" key="1">
    <source>
        <dbReference type="ARBA" id="ARBA00001974"/>
    </source>
</evidence>
<dbReference type="SMR" id="A0A482WY08"/>
<evidence type="ECO:0000256" key="4">
    <source>
        <dbReference type="ARBA" id="ARBA00022630"/>
    </source>
</evidence>
<accession>A0A482WY08</accession>
<dbReference type="InterPro" id="IPR050260">
    <property type="entry name" value="FAD-bd_OxRdtase"/>
</dbReference>
<evidence type="ECO:0000259" key="6">
    <source>
        <dbReference type="Pfam" id="PF07992"/>
    </source>
</evidence>
<keyword evidence="4" id="KW-0285">Flavoprotein</keyword>
<name>A0A482WY08_LAOST</name>
<organism evidence="7 8">
    <name type="scientific">Laodelphax striatellus</name>
    <name type="common">Small brown planthopper</name>
    <name type="synonym">Delphax striatella</name>
    <dbReference type="NCBI Taxonomy" id="195883"/>
    <lineage>
        <taxon>Eukaryota</taxon>
        <taxon>Metazoa</taxon>
        <taxon>Ecdysozoa</taxon>
        <taxon>Arthropoda</taxon>
        <taxon>Hexapoda</taxon>
        <taxon>Insecta</taxon>
        <taxon>Pterygota</taxon>
        <taxon>Neoptera</taxon>
        <taxon>Paraneoptera</taxon>
        <taxon>Hemiptera</taxon>
        <taxon>Auchenorrhyncha</taxon>
        <taxon>Fulgoroidea</taxon>
        <taxon>Delphacidae</taxon>
        <taxon>Criomorphinae</taxon>
        <taxon>Laodelphax</taxon>
    </lineage>
</organism>
<comment type="similarity">
    <text evidence="2">Belongs to the class-I pyridine nucleotide-disulfide oxidoreductase family. PYROXD1 subfamily.</text>
</comment>
<protein>
    <recommendedName>
        <fullName evidence="3">Pyridine nucleotide-disulfide oxidoreductase domain-containing protein 1</fullName>
    </recommendedName>
</protein>
<comment type="caution">
    <text evidence="7">The sequence shown here is derived from an EMBL/GenBank/DDBJ whole genome shotgun (WGS) entry which is preliminary data.</text>
</comment>
<evidence type="ECO:0000313" key="8">
    <source>
        <dbReference type="Proteomes" id="UP000291343"/>
    </source>
</evidence>
<evidence type="ECO:0000313" key="7">
    <source>
        <dbReference type="EMBL" id="RZF37930.1"/>
    </source>
</evidence>
<dbReference type="PANTHER" id="PTHR43429:SF2">
    <property type="entry name" value="PYRIDINE NUCLEOTIDE-DISULFIDE OXIDOREDUCTASE DOMAIN-CONTAINING PROTEIN 1"/>
    <property type="match status" value="1"/>
</dbReference>
<dbReference type="GO" id="GO:0016491">
    <property type="term" value="F:oxidoreductase activity"/>
    <property type="evidence" value="ECO:0007669"/>
    <property type="project" value="InterPro"/>
</dbReference>
<keyword evidence="8" id="KW-1185">Reference proteome</keyword>
<keyword evidence="5" id="KW-0274">FAD</keyword>
<dbReference type="EMBL" id="QKKF02022863">
    <property type="protein sequence ID" value="RZF37930.1"/>
    <property type="molecule type" value="Genomic_DNA"/>
</dbReference>
<dbReference type="PANTHER" id="PTHR43429">
    <property type="entry name" value="PYRIDINE NUCLEOTIDE-DISULFIDE OXIDOREDUCTASE DOMAIN-CONTAINING"/>
    <property type="match status" value="1"/>
</dbReference>
<gene>
    <name evidence="7" type="ORF">LSTR_LSTR005430</name>
</gene>
<feature type="domain" description="FAD/NAD(P)-binding" evidence="6">
    <location>
        <begin position="239"/>
        <end position="357"/>
    </location>
</feature>
<dbReference type="SUPFAM" id="SSF51735">
    <property type="entry name" value="NAD(P)-binding Rossmann-fold domains"/>
    <property type="match status" value="1"/>
</dbReference>
<feature type="domain" description="FAD/NAD(P)-binding" evidence="6">
    <location>
        <begin position="8"/>
        <end position="194"/>
    </location>
</feature>
<sequence>MEEQEASFVIIGGGIAGVSCAEGLQCLCPEEKTILLTASPVVKRVTNVVPLTKMLAKFDVEEITPDSVEQESLIVIQDPVASINSSNHTVTSISGRIFRYKKLCVCTGGVPRLISTNEHVIGIRDTESVASFQKRVANSQRIVVVGNGGIATEIVYELTGVEIVWVIKDNHISAPFIDPGAAEFFQDSLKQGKLKTEDKKPIKRKVYTVSGAETVSGGAALGPDWHTNYNLHGKSSFKSKVNVEYNCEVSAVLNPEEVDESCKIVDEKWPVYVKLTNGRTYGCDLIVSATGVVPNSDIVFTDGKQFDLAEDKGIRVNEQMETNVMDIFAAGDVCTPVWELAPHWFQMRLWTQAHQMGSYVAKTMHASLINQPVLQDFCFELFTHVTNFFGYNVVILGLFNAQKLGQNYSCLLRVTPGVEYLKIVMKEGRMQGAVLIGDTDLEEMCENLILNQLDLTNLENDLLNPDIDMDDYFD</sequence>
<dbReference type="OrthoDB" id="202203at2759"/>
<dbReference type="FunCoup" id="A0A482WY08">
    <property type="interactions" value="666"/>
</dbReference>
<dbReference type="Gene3D" id="3.50.50.60">
    <property type="entry name" value="FAD/NAD(P)-binding domain"/>
    <property type="match status" value="4"/>
</dbReference>
<dbReference type="InterPro" id="IPR036291">
    <property type="entry name" value="NAD(P)-bd_dom_sf"/>
</dbReference>
<dbReference type="InterPro" id="IPR016156">
    <property type="entry name" value="FAD/NAD-linked_Rdtase_dimer_sf"/>
</dbReference>